<protein>
    <submittedName>
        <fullName evidence="9">Uncharacterized protein</fullName>
    </submittedName>
</protein>
<dbReference type="EMBL" id="CANHGI010000004">
    <property type="protein sequence ID" value="CAI5447174.1"/>
    <property type="molecule type" value="Genomic_DNA"/>
</dbReference>
<name>A0A9P1N0N0_9PELO</name>
<dbReference type="AlphaFoldDB" id="A0A9P1N0N0"/>
<gene>
    <name evidence="9" type="ORF">CAMP_LOCUS9811</name>
</gene>
<reference evidence="9" key="1">
    <citation type="submission" date="2022-11" db="EMBL/GenBank/DDBJ databases">
        <authorList>
            <person name="Kikuchi T."/>
        </authorList>
    </citation>
    <scope>NUCLEOTIDE SEQUENCE</scope>
    <source>
        <strain evidence="9">PS1010</strain>
    </source>
</reference>
<proteinExistence type="inferred from homology"/>
<dbReference type="Proteomes" id="UP001152747">
    <property type="component" value="Unassembled WGS sequence"/>
</dbReference>
<keyword evidence="4 7" id="KW-0472">Membrane</keyword>
<feature type="transmembrane region" description="Helical" evidence="7">
    <location>
        <begin position="306"/>
        <end position="328"/>
    </location>
</feature>
<evidence type="ECO:0000313" key="9">
    <source>
        <dbReference type="EMBL" id="CAI5447174.1"/>
    </source>
</evidence>
<keyword evidence="2 7" id="KW-0812">Transmembrane</keyword>
<feature type="region of interest" description="Disordered" evidence="6">
    <location>
        <begin position="116"/>
        <end position="135"/>
    </location>
</feature>
<comment type="caution">
    <text evidence="9">The sequence shown here is derived from an EMBL/GenBank/DDBJ whole genome shotgun (WGS) entry which is preliminary data.</text>
</comment>
<dbReference type="GO" id="GO:0016020">
    <property type="term" value="C:membrane"/>
    <property type="evidence" value="ECO:0007669"/>
    <property type="project" value="UniProtKB-SubCell"/>
</dbReference>
<evidence type="ECO:0000313" key="10">
    <source>
        <dbReference type="Proteomes" id="UP001152747"/>
    </source>
</evidence>
<dbReference type="Pfam" id="PF02535">
    <property type="entry name" value="Zip"/>
    <property type="match status" value="1"/>
</dbReference>
<evidence type="ECO:0000256" key="6">
    <source>
        <dbReference type="SAM" id="MobiDB-lite"/>
    </source>
</evidence>
<feature type="transmembrane region" description="Helical" evidence="7">
    <location>
        <begin position="340"/>
        <end position="363"/>
    </location>
</feature>
<keyword evidence="10" id="KW-1185">Reference proteome</keyword>
<dbReference type="OrthoDB" id="200954at2759"/>
<sequence length="364" mass="40552">MLKVLGVVALVLVALANSHDHHHHEESVLNEFMSHRHDETWSIHNLRNVKLSKTMVYGCSSLAVLVISILPAVLLCFIPVGNSESQLLKVLLAFGAGGLLGDAILHIIPHAMIGHSHDHSEDEHDHSHNHDHAHSHDHSKEIRIGLFVLAGILVFMIFEQITRTFRGSHNHHPHHCHHHELAQVAPIPDNEEEEREKHEHNHKHSTKTSAYLNLVADFLHNITDGLAIGASFSINLYMGILTTFTVLIHELPHEIGDFAILVQAGFSKGKAIRLQFLTAFGALTGSWIAVWMSQSSTFKDAAENHWIMPFTAGGFIYIATVSVIPEILEVNLSHSMPKRVLYSILNTAFFVAGIAMMYLVAIFE</sequence>
<dbReference type="PANTHER" id="PTHR16950">
    <property type="entry name" value="ZINC TRANSPORTER SLC39A7 HISTIDINE-RICH MEMBRANE PROTEIN KE4"/>
    <property type="match status" value="1"/>
</dbReference>
<evidence type="ECO:0000256" key="1">
    <source>
        <dbReference type="ARBA" id="ARBA00004141"/>
    </source>
</evidence>
<accession>A0A9P1N0N0</accession>
<feature type="transmembrane region" description="Helical" evidence="7">
    <location>
        <begin position="276"/>
        <end position="294"/>
    </location>
</feature>
<evidence type="ECO:0000256" key="3">
    <source>
        <dbReference type="ARBA" id="ARBA00022989"/>
    </source>
</evidence>
<dbReference type="PANTHER" id="PTHR16950:SF18">
    <property type="entry name" value="ZINC TRANSPORTER ZIPT-7.1"/>
    <property type="match status" value="1"/>
</dbReference>
<keyword evidence="8" id="KW-0732">Signal</keyword>
<dbReference type="InterPro" id="IPR003689">
    <property type="entry name" value="ZIP"/>
</dbReference>
<feature type="transmembrane region" description="Helical" evidence="7">
    <location>
        <begin position="90"/>
        <end position="108"/>
    </location>
</feature>
<feature type="transmembrane region" description="Helical" evidence="7">
    <location>
        <begin position="142"/>
        <end position="158"/>
    </location>
</feature>
<evidence type="ECO:0000256" key="4">
    <source>
        <dbReference type="ARBA" id="ARBA00023136"/>
    </source>
</evidence>
<dbReference type="GO" id="GO:0005385">
    <property type="term" value="F:zinc ion transmembrane transporter activity"/>
    <property type="evidence" value="ECO:0007669"/>
    <property type="project" value="TreeGrafter"/>
</dbReference>
<feature type="signal peptide" evidence="8">
    <location>
        <begin position="1"/>
        <end position="18"/>
    </location>
</feature>
<dbReference type="GO" id="GO:0006882">
    <property type="term" value="P:intracellular zinc ion homeostasis"/>
    <property type="evidence" value="ECO:0007669"/>
    <property type="project" value="TreeGrafter"/>
</dbReference>
<evidence type="ECO:0000256" key="7">
    <source>
        <dbReference type="SAM" id="Phobius"/>
    </source>
</evidence>
<evidence type="ECO:0000256" key="2">
    <source>
        <dbReference type="ARBA" id="ARBA00022692"/>
    </source>
</evidence>
<evidence type="ECO:0000256" key="8">
    <source>
        <dbReference type="SAM" id="SignalP"/>
    </source>
</evidence>
<comment type="similarity">
    <text evidence="5">Belongs to the ZIP transporter (TC 2.A.5) family. KE4/Catsup subfamily.</text>
</comment>
<feature type="chain" id="PRO_5040505131" evidence="8">
    <location>
        <begin position="19"/>
        <end position="364"/>
    </location>
</feature>
<organism evidence="9 10">
    <name type="scientific">Caenorhabditis angaria</name>
    <dbReference type="NCBI Taxonomy" id="860376"/>
    <lineage>
        <taxon>Eukaryota</taxon>
        <taxon>Metazoa</taxon>
        <taxon>Ecdysozoa</taxon>
        <taxon>Nematoda</taxon>
        <taxon>Chromadorea</taxon>
        <taxon>Rhabditida</taxon>
        <taxon>Rhabditina</taxon>
        <taxon>Rhabditomorpha</taxon>
        <taxon>Rhabditoidea</taxon>
        <taxon>Rhabditidae</taxon>
        <taxon>Peloderinae</taxon>
        <taxon>Caenorhabditis</taxon>
    </lineage>
</organism>
<comment type="subcellular location">
    <subcellularLocation>
        <location evidence="1">Membrane</location>
        <topology evidence="1">Multi-pass membrane protein</topology>
    </subcellularLocation>
</comment>
<keyword evidence="3 7" id="KW-1133">Transmembrane helix</keyword>
<evidence type="ECO:0000256" key="5">
    <source>
        <dbReference type="ARBA" id="ARBA00038485"/>
    </source>
</evidence>
<feature type="transmembrane region" description="Helical" evidence="7">
    <location>
        <begin position="55"/>
        <end position="78"/>
    </location>
</feature>